<evidence type="ECO:0000313" key="2">
    <source>
        <dbReference type="Proteomes" id="UP000324222"/>
    </source>
</evidence>
<dbReference type="Proteomes" id="UP000324222">
    <property type="component" value="Unassembled WGS sequence"/>
</dbReference>
<sequence>MRLEFHTLSQLMQRCLGLTEYTMKARRSCQTLSERPDMPRAVLPCQKDAVNERPFEEEDSDRLLFSP</sequence>
<organism evidence="1 2">
    <name type="scientific">Portunus trituberculatus</name>
    <name type="common">Swimming crab</name>
    <name type="synonym">Neptunus trituberculatus</name>
    <dbReference type="NCBI Taxonomy" id="210409"/>
    <lineage>
        <taxon>Eukaryota</taxon>
        <taxon>Metazoa</taxon>
        <taxon>Ecdysozoa</taxon>
        <taxon>Arthropoda</taxon>
        <taxon>Crustacea</taxon>
        <taxon>Multicrustacea</taxon>
        <taxon>Malacostraca</taxon>
        <taxon>Eumalacostraca</taxon>
        <taxon>Eucarida</taxon>
        <taxon>Decapoda</taxon>
        <taxon>Pleocyemata</taxon>
        <taxon>Brachyura</taxon>
        <taxon>Eubrachyura</taxon>
        <taxon>Portunoidea</taxon>
        <taxon>Portunidae</taxon>
        <taxon>Portuninae</taxon>
        <taxon>Portunus</taxon>
    </lineage>
</organism>
<protein>
    <submittedName>
        <fullName evidence="1">Uncharacterized protein</fullName>
    </submittedName>
</protein>
<dbReference type="EMBL" id="VSRR010015634">
    <property type="protein sequence ID" value="MPC58392.1"/>
    <property type="molecule type" value="Genomic_DNA"/>
</dbReference>
<name>A0A5B7GHF4_PORTR</name>
<comment type="caution">
    <text evidence="1">The sequence shown here is derived from an EMBL/GenBank/DDBJ whole genome shotgun (WGS) entry which is preliminary data.</text>
</comment>
<accession>A0A5B7GHF4</accession>
<reference evidence="1 2" key="1">
    <citation type="submission" date="2019-05" db="EMBL/GenBank/DDBJ databases">
        <title>Another draft genome of Portunus trituberculatus and its Hox gene families provides insights of decapod evolution.</title>
        <authorList>
            <person name="Jeong J.-H."/>
            <person name="Song I."/>
            <person name="Kim S."/>
            <person name="Choi T."/>
            <person name="Kim D."/>
            <person name="Ryu S."/>
            <person name="Kim W."/>
        </authorList>
    </citation>
    <scope>NUCLEOTIDE SEQUENCE [LARGE SCALE GENOMIC DNA]</scope>
    <source>
        <tissue evidence="1">Muscle</tissue>
    </source>
</reference>
<gene>
    <name evidence="1" type="ORF">E2C01_052396</name>
</gene>
<dbReference type="AlphaFoldDB" id="A0A5B7GHF4"/>
<keyword evidence="2" id="KW-1185">Reference proteome</keyword>
<evidence type="ECO:0000313" key="1">
    <source>
        <dbReference type="EMBL" id="MPC58392.1"/>
    </source>
</evidence>
<proteinExistence type="predicted"/>